<feature type="signal peptide" evidence="1">
    <location>
        <begin position="1"/>
        <end position="21"/>
    </location>
</feature>
<evidence type="ECO:0000256" key="1">
    <source>
        <dbReference type="SAM" id="SignalP"/>
    </source>
</evidence>
<accession>A0A3N1NRB5</accession>
<dbReference type="Gene3D" id="3.30.1150.10">
    <property type="match status" value="1"/>
</dbReference>
<comment type="caution">
    <text evidence="2">The sequence shown here is derived from an EMBL/GenBank/DDBJ whole genome shotgun (WGS) entry which is preliminary data.</text>
</comment>
<evidence type="ECO:0008006" key="4">
    <source>
        <dbReference type="Google" id="ProtNLM"/>
    </source>
</evidence>
<dbReference type="Proteomes" id="UP000273643">
    <property type="component" value="Unassembled WGS sequence"/>
</dbReference>
<name>A0A3N1NRB5_9GAMM</name>
<dbReference type="OrthoDB" id="5699070at2"/>
<dbReference type="AlphaFoldDB" id="A0A3N1NRB5"/>
<dbReference type="EMBL" id="RJUK01000004">
    <property type="protein sequence ID" value="ROQ17090.1"/>
    <property type="molecule type" value="Genomic_DNA"/>
</dbReference>
<proteinExistence type="predicted"/>
<protein>
    <recommendedName>
        <fullName evidence="4">TonB family protein</fullName>
    </recommendedName>
</protein>
<gene>
    <name evidence="2" type="ORF">EDC38_3205</name>
</gene>
<dbReference type="SUPFAM" id="SSF74653">
    <property type="entry name" value="TolA/TonB C-terminal domain"/>
    <property type="match status" value="2"/>
</dbReference>
<evidence type="ECO:0000313" key="2">
    <source>
        <dbReference type="EMBL" id="ROQ17090.1"/>
    </source>
</evidence>
<sequence length="238" mass="26268">MKKVVVSALVALGLGSVGSVAAEQYQPAGFGEDTLRYLEAAVAPPALTANTPVASVYCQADVGTDGLTRNVSCYERDGFADLRDQVEEAMATRSFSAATVDGEPVPVRMVFRVVYADLEGQPPVMLLPNLGHMQGDFGYQYSAPQERLDDRNWYSLYRKNDWSQGQPFFSDEGELTRVLAWVNDSGRVISVRSLESHSEHRRDARAVEKALEASRFLPGMVSGKPEKMRYVAVLHYPN</sequence>
<reference evidence="2 3" key="1">
    <citation type="submission" date="2018-11" db="EMBL/GenBank/DDBJ databases">
        <title>Genomic Encyclopedia of Type Strains, Phase IV (KMG-IV): sequencing the most valuable type-strain genomes for metagenomic binning, comparative biology and taxonomic classification.</title>
        <authorList>
            <person name="Goeker M."/>
        </authorList>
    </citation>
    <scope>NUCLEOTIDE SEQUENCE [LARGE SCALE GENOMIC DNA]</scope>
    <source>
        <strain evidence="2 3">DSM 16974</strain>
    </source>
</reference>
<feature type="chain" id="PRO_5018311266" description="TonB family protein" evidence="1">
    <location>
        <begin position="22"/>
        <end position="238"/>
    </location>
</feature>
<keyword evidence="1" id="KW-0732">Signal</keyword>
<dbReference type="RefSeq" id="WP_123639547.1">
    <property type="nucleotide sequence ID" value="NZ_RJUK01000004.1"/>
</dbReference>
<organism evidence="2 3">
    <name type="scientific">Marinimicrobium koreense</name>
    <dbReference type="NCBI Taxonomy" id="306545"/>
    <lineage>
        <taxon>Bacteria</taxon>
        <taxon>Pseudomonadati</taxon>
        <taxon>Pseudomonadota</taxon>
        <taxon>Gammaproteobacteria</taxon>
        <taxon>Cellvibrionales</taxon>
        <taxon>Cellvibrionaceae</taxon>
        <taxon>Marinimicrobium</taxon>
    </lineage>
</organism>
<evidence type="ECO:0000313" key="3">
    <source>
        <dbReference type="Proteomes" id="UP000273643"/>
    </source>
</evidence>
<keyword evidence="3" id="KW-1185">Reference proteome</keyword>